<dbReference type="STRING" id="1860102.ACCAA_340050"/>
<dbReference type="Pfam" id="PF22366">
    <property type="entry name" value="NDH2_C"/>
    <property type="match status" value="1"/>
</dbReference>
<dbReference type="EMBL" id="FLQX01000110">
    <property type="protein sequence ID" value="SBT06550.1"/>
    <property type="molecule type" value="Genomic_DNA"/>
</dbReference>
<evidence type="ECO:0000259" key="7">
    <source>
        <dbReference type="Pfam" id="PF07992"/>
    </source>
</evidence>
<dbReference type="GO" id="GO:0003955">
    <property type="term" value="F:NAD(P)H dehydrogenase (quinone) activity"/>
    <property type="evidence" value="ECO:0007669"/>
    <property type="project" value="TreeGrafter"/>
</dbReference>
<accession>A0A1A8XN16</accession>
<evidence type="ECO:0000313" key="9">
    <source>
        <dbReference type="EMBL" id="SBT06550.1"/>
    </source>
</evidence>
<evidence type="ECO:0000256" key="1">
    <source>
        <dbReference type="ARBA" id="ARBA00001974"/>
    </source>
</evidence>
<feature type="transmembrane region" description="Helical" evidence="6">
    <location>
        <begin position="89"/>
        <end position="112"/>
    </location>
</feature>
<gene>
    <name evidence="9" type="ORF">ACCAA_340050</name>
</gene>
<reference evidence="9 10" key="1">
    <citation type="submission" date="2016-06" db="EMBL/GenBank/DDBJ databases">
        <authorList>
            <person name="Kjaerup R.B."/>
            <person name="Dalgaard T.S."/>
            <person name="Juul-Madsen H.R."/>
        </authorList>
    </citation>
    <scope>NUCLEOTIDE SEQUENCE [LARGE SCALE GENOMIC DNA]</scope>
    <source>
        <strain evidence="9">3</strain>
    </source>
</reference>
<dbReference type="RefSeq" id="WP_186407216.1">
    <property type="nucleotide sequence ID" value="NZ_FLQX01000110.1"/>
</dbReference>
<dbReference type="Proteomes" id="UP000199169">
    <property type="component" value="Unassembled WGS sequence"/>
</dbReference>
<feature type="domain" description="FAD/NAD(P)-binding" evidence="7">
    <location>
        <begin position="190"/>
        <end position="320"/>
    </location>
</feature>
<comment type="similarity">
    <text evidence="2">Belongs to the NADH dehydrogenase family.</text>
</comment>
<dbReference type="PANTHER" id="PTHR42913">
    <property type="entry name" value="APOPTOSIS-INDUCING FACTOR 1"/>
    <property type="match status" value="1"/>
</dbReference>
<keyword evidence="6" id="KW-1133">Transmembrane helix</keyword>
<feature type="domain" description="External alternative NADH-ubiquinone oxidoreductase-like C-terminal" evidence="8">
    <location>
        <begin position="389"/>
        <end position="448"/>
    </location>
</feature>
<evidence type="ECO:0000256" key="5">
    <source>
        <dbReference type="ARBA" id="ARBA00023002"/>
    </source>
</evidence>
<dbReference type="PANTHER" id="PTHR42913:SF3">
    <property type="entry name" value="64 KDA MITOCHONDRIAL NADH DEHYDROGENASE (EUROFUNG)"/>
    <property type="match status" value="1"/>
</dbReference>
<protein>
    <submittedName>
        <fullName evidence="9">Uncharacterized protein</fullName>
    </submittedName>
</protein>
<dbReference type="InterPro" id="IPR054585">
    <property type="entry name" value="NDH2-like_C"/>
</dbReference>
<dbReference type="InterPro" id="IPR036188">
    <property type="entry name" value="FAD/NAD-bd_sf"/>
</dbReference>
<feature type="transmembrane region" description="Helical" evidence="6">
    <location>
        <begin position="60"/>
        <end position="77"/>
    </location>
</feature>
<feature type="transmembrane region" description="Helical" evidence="6">
    <location>
        <begin position="119"/>
        <end position="137"/>
    </location>
</feature>
<keyword evidence="10" id="KW-1185">Reference proteome</keyword>
<organism evidence="9 10">
    <name type="scientific">Candidatus Accumulibacter aalborgensis</name>
    <dbReference type="NCBI Taxonomy" id="1860102"/>
    <lineage>
        <taxon>Bacteria</taxon>
        <taxon>Pseudomonadati</taxon>
        <taxon>Pseudomonadota</taxon>
        <taxon>Betaproteobacteria</taxon>
        <taxon>Candidatus Accumulibacter</taxon>
    </lineage>
</organism>
<evidence type="ECO:0000256" key="3">
    <source>
        <dbReference type="ARBA" id="ARBA00022630"/>
    </source>
</evidence>
<keyword evidence="4" id="KW-0274">FAD</keyword>
<dbReference type="Pfam" id="PF07992">
    <property type="entry name" value="Pyr_redox_2"/>
    <property type="match status" value="1"/>
</dbReference>
<evidence type="ECO:0000256" key="4">
    <source>
        <dbReference type="ARBA" id="ARBA00022827"/>
    </source>
</evidence>
<evidence type="ECO:0000256" key="2">
    <source>
        <dbReference type="ARBA" id="ARBA00005272"/>
    </source>
</evidence>
<keyword evidence="6" id="KW-0472">Membrane</keyword>
<evidence type="ECO:0000313" key="10">
    <source>
        <dbReference type="Proteomes" id="UP000199169"/>
    </source>
</evidence>
<keyword evidence="3" id="KW-0285">Flavoprotein</keyword>
<name>A0A1A8XN16_9PROT</name>
<evidence type="ECO:0000259" key="8">
    <source>
        <dbReference type="Pfam" id="PF22366"/>
    </source>
</evidence>
<dbReference type="InterPro" id="IPR023753">
    <property type="entry name" value="FAD/NAD-binding_dom"/>
</dbReference>
<sequence>MKHAHASTLSHRLDWLADLVNLSLDRLLARGLARTAVPFAAATLSLCADATRWLAPLYTLVLRLWLAFAIPGALAIASSNGSAGDVVSLLPVTSAATFAAPLTLVCATLVALGYATRPTALLLIVAISAVRMMGLGVEAYPYWFMALALVALWGPGPGPVSLDALVERALRRRFPQLSGQPAFSLDGVPRVVIVGAGFGGLTCAAALTRARVAVTVIDRHNYHLFQPLLYQVATSGLSPGDIATPVRGLFREHFNVRVLFGEVSSVDRVRREVLMDGQRIAYDYLVLATGAAHSYFGRDDWAPHAPGLKRVEDATEVRRRLLTAFEQAEVTDDPAEQASLLTFLIANAWNGTPVPGLAPAAKQGGDYVAQVIRARVEGRPAPASFRYQHLGSLATIGRKAAVADFGFVKLHGGLAWWLWGAVHLGFLVGLRNRTSVVLDWFWAYLTYRSGTRLITGGAGSQKTEQMHATDALQRQGAA</sequence>
<keyword evidence="6" id="KW-0812">Transmembrane</keyword>
<evidence type="ECO:0000256" key="6">
    <source>
        <dbReference type="SAM" id="Phobius"/>
    </source>
</evidence>
<proteinExistence type="inferred from homology"/>
<dbReference type="SUPFAM" id="SSF51905">
    <property type="entry name" value="FAD/NAD(P)-binding domain"/>
    <property type="match status" value="1"/>
</dbReference>
<keyword evidence="5" id="KW-0560">Oxidoreductase</keyword>
<dbReference type="InterPro" id="IPR051169">
    <property type="entry name" value="NADH-Q_oxidoreductase"/>
</dbReference>
<dbReference type="GO" id="GO:0019646">
    <property type="term" value="P:aerobic electron transport chain"/>
    <property type="evidence" value="ECO:0007669"/>
    <property type="project" value="TreeGrafter"/>
</dbReference>
<dbReference type="AlphaFoldDB" id="A0A1A8XN16"/>
<comment type="cofactor">
    <cofactor evidence="1">
        <name>FAD</name>
        <dbReference type="ChEBI" id="CHEBI:57692"/>
    </cofactor>
</comment>
<dbReference type="Gene3D" id="3.50.50.100">
    <property type="match status" value="2"/>
</dbReference>